<dbReference type="SUPFAM" id="SSF50475">
    <property type="entry name" value="FMN-binding split barrel"/>
    <property type="match status" value="1"/>
</dbReference>
<keyword evidence="5" id="KW-1185">Reference proteome</keyword>
<feature type="domain" description="Flavin reductase like" evidence="3">
    <location>
        <begin position="18"/>
        <end position="161"/>
    </location>
</feature>
<dbReference type="SMART" id="SM00903">
    <property type="entry name" value="Flavin_Reduct"/>
    <property type="match status" value="1"/>
</dbReference>
<evidence type="ECO:0000259" key="3">
    <source>
        <dbReference type="SMART" id="SM00903"/>
    </source>
</evidence>
<comment type="similarity">
    <text evidence="1">Belongs to the non-flavoprotein flavin reductase family.</text>
</comment>
<keyword evidence="2" id="KW-0560">Oxidoreductase</keyword>
<evidence type="ECO:0000256" key="1">
    <source>
        <dbReference type="ARBA" id="ARBA00008898"/>
    </source>
</evidence>
<gene>
    <name evidence="4" type="ORF">GCM10022222_67450</name>
</gene>
<dbReference type="InterPro" id="IPR002563">
    <property type="entry name" value="Flavin_Rdtase-like_dom"/>
</dbReference>
<dbReference type="PANTHER" id="PTHR30466">
    <property type="entry name" value="FLAVIN REDUCTASE"/>
    <property type="match status" value="1"/>
</dbReference>
<name>A0ABP6XXL4_9PSEU</name>
<accession>A0ABP6XXL4</accession>
<evidence type="ECO:0000313" key="5">
    <source>
        <dbReference type="Proteomes" id="UP001500689"/>
    </source>
</evidence>
<dbReference type="PANTHER" id="PTHR30466:SF11">
    <property type="entry name" value="FLAVIN-DEPENDENT MONOOXYGENASE, REDUCTASE SUBUNIT HSAB"/>
    <property type="match status" value="1"/>
</dbReference>
<protein>
    <submittedName>
        <fullName evidence="4">Flavin reductase family protein</fullName>
    </submittedName>
</protein>
<organism evidence="4 5">
    <name type="scientific">Amycolatopsis ultiminotia</name>
    <dbReference type="NCBI Taxonomy" id="543629"/>
    <lineage>
        <taxon>Bacteria</taxon>
        <taxon>Bacillati</taxon>
        <taxon>Actinomycetota</taxon>
        <taxon>Actinomycetes</taxon>
        <taxon>Pseudonocardiales</taxon>
        <taxon>Pseudonocardiaceae</taxon>
        <taxon>Amycolatopsis</taxon>
    </lineage>
</organism>
<sequence length="170" mass="18084">MLEMRTAGDPGRSLRQAVGCFPSGAVALAATSGGVPSGFFLNSFTSVSLAPPLVSVCVQHTSRTWPELRPRRRLGLSVLAAGDIGSARQLSSRDGDRFRGIGWEATVEGSVFISSATAFLDCRVYEELEAGDHVLVLLEVLGCSADPTRPPLVFHASQFRALAAHTTERV</sequence>
<dbReference type="Proteomes" id="UP001500689">
    <property type="component" value="Unassembled WGS sequence"/>
</dbReference>
<proteinExistence type="inferred from homology"/>
<evidence type="ECO:0000256" key="2">
    <source>
        <dbReference type="ARBA" id="ARBA00023002"/>
    </source>
</evidence>
<dbReference type="Gene3D" id="2.30.110.10">
    <property type="entry name" value="Electron Transport, Fmn-binding Protein, Chain A"/>
    <property type="match status" value="1"/>
</dbReference>
<reference evidence="5" key="1">
    <citation type="journal article" date="2019" name="Int. J. Syst. Evol. Microbiol.">
        <title>The Global Catalogue of Microorganisms (GCM) 10K type strain sequencing project: providing services to taxonomists for standard genome sequencing and annotation.</title>
        <authorList>
            <consortium name="The Broad Institute Genomics Platform"/>
            <consortium name="The Broad Institute Genome Sequencing Center for Infectious Disease"/>
            <person name="Wu L."/>
            <person name="Ma J."/>
        </authorList>
    </citation>
    <scope>NUCLEOTIDE SEQUENCE [LARGE SCALE GENOMIC DNA]</scope>
    <source>
        <strain evidence="5">JCM 16898</strain>
    </source>
</reference>
<evidence type="ECO:0000313" key="4">
    <source>
        <dbReference type="EMBL" id="GAA3573595.1"/>
    </source>
</evidence>
<comment type="caution">
    <text evidence="4">The sequence shown here is derived from an EMBL/GenBank/DDBJ whole genome shotgun (WGS) entry which is preliminary data.</text>
</comment>
<dbReference type="InterPro" id="IPR050268">
    <property type="entry name" value="NADH-dep_flavin_reductase"/>
</dbReference>
<dbReference type="EMBL" id="BAAAZN010000018">
    <property type="protein sequence ID" value="GAA3573595.1"/>
    <property type="molecule type" value="Genomic_DNA"/>
</dbReference>
<dbReference type="InterPro" id="IPR012349">
    <property type="entry name" value="Split_barrel_FMN-bd"/>
</dbReference>
<dbReference type="Pfam" id="PF01613">
    <property type="entry name" value="Flavin_Reduct"/>
    <property type="match status" value="1"/>
</dbReference>